<evidence type="ECO:0008006" key="3">
    <source>
        <dbReference type="Google" id="ProtNLM"/>
    </source>
</evidence>
<dbReference type="Proteomes" id="UP001362999">
    <property type="component" value="Unassembled WGS sequence"/>
</dbReference>
<reference evidence="1 2" key="1">
    <citation type="journal article" date="2024" name="J Genomics">
        <title>Draft genome sequencing and assembly of Favolaschia claudopus CIRM-BRFM 2984 isolated from oak limbs.</title>
        <authorList>
            <person name="Navarro D."/>
            <person name="Drula E."/>
            <person name="Chaduli D."/>
            <person name="Cazenave R."/>
            <person name="Ahrendt S."/>
            <person name="Wang J."/>
            <person name="Lipzen A."/>
            <person name="Daum C."/>
            <person name="Barry K."/>
            <person name="Grigoriev I.V."/>
            <person name="Favel A."/>
            <person name="Rosso M.N."/>
            <person name="Martin F."/>
        </authorList>
    </citation>
    <scope>NUCLEOTIDE SEQUENCE [LARGE SCALE GENOMIC DNA]</scope>
    <source>
        <strain evidence="1 2">CIRM-BRFM 2984</strain>
    </source>
</reference>
<dbReference type="Pfam" id="PF13384">
    <property type="entry name" value="HTH_23"/>
    <property type="match status" value="1"/>
</dbReference>
<sequence length="56" mass="6369">MVFRHISADFKVRALWLLDNGYVTEDVSDLLGVSERSIACWRSNVTNYGSVIPPRN</sequence>
<evidence type="ECO:0000313" key="1">
    <source>
        <dbReference type="EMBL" id="KAK7020923.1"/>
    </source>
</evidence>
<proteinExistence type="predicted"/>
<protein>
    <recommendedName>
        <fullName evidence="3">Transposase</fullName>
    </recommendedName>
</protein>
<dbReference type="SUPFAM" id="SSF46689">
    <property type="entry name" value="Homeodomain-like"/>
    <property type="match status" value="1"/>
</dbReference>
<comment type="caution">
    <text evidence="1">The sequence shown here is derived from an EMBL/GenBank/DDBJ whole genome shotgun (WGS) entry which is preliminary data.</text>
</comment>
<evidence type="ECO:0000313" key="2">
    <source>
        <dbReference type="Proteomes" id="UP001362999"/>
    </source>
</evidence>
<dbReference type="InterPro" id="IPR009057">
    <property type="entry name" value="Homeodomain-like_sf"/>
</dbReference>
<gene>
    <name evidence="1" type="ORF">R3P38DRAFT_2490233</name>
</gene>
<accession>A0AAW0B8A4</accession>
<dbReference type="EMBL" id="JAWWNJ010000040">
    <property type="protein sequence ID" value="KAK7020923.1"/>
    <property type="molecule type" value="Genomic_DNA"/>
</dbReference>
<keyword evidence="2" id="KW-1185">Reference proteome</keyword>
<feature type="non-terminal residue" evidence="1">
    <location>
        <position position="56"/>
    </location>
</feature>
<name>A0AAW0B8A4_9AGAR</name>
<dbReference type="AlphaFoldDB" id="A0AAW0B8A4"/>
<organism evidence="1 2">
    <name type="scientific">Favolaschia claudopus</name>
    <dbReference type="NCBI Taxonomy" id="2862362"/>
    <lineage>
        <taxon>Eukaryota</taxon>
        <taxon>Fungi</taxon>
        <taxon>Dikarya</taxon>
        <taxon>Basidiomycota</taxon>
        <taxon>Agaricomycotina</taxon>
        <taxon>Agaricomycetes</taxon>
        <taxon>Agaricomycetidae</taxon>
        <taxon>Agaricales</taxon>
        <taxon>Marasmiineae</taxon>
        <taxon>Mycenaceae</taxon>
        <taxon>Favolaschia</taxon>
    </lineage>
</organism>